<dbReference type="RefSeq" id="WP_110035953.1">
    <property type="nucleotide sequence ID" value="NZ_QGTL01000001.1"/>
</dbReference>
<keyword evidence="8" id="KW-1185">Reference proteome</keyword>
<sequence>MGIESDRLAHSLLHTNRLASIELCAGAGGLALGLEQAGFDPVLLLDNRDVACETLRANRPRWNVLHKDLLRFEPRVDLPGRPEIDLLAAGLPRVKSAATASRPRGSGWELELFETTARLTVELRPRALLLENVPDLLKREEYASSRRRVAKHLEDAGYEYCWLLVDACDFGVPQHREYAVMVALREGGVDNFAANLRPIPPAPGLTVGAVLRGSMSARGWKQATEWAAGADGIAPTIVGGSWDRGGGDLGPQGSVRAWAKYGVNGRALADDVPSASFVWDPSQGADHKVKLTVDQVAALQGFPPYWTFEGRKTARYRQVGNATPPPFAHALGLSLRSILSGS</sequence>
<proteinExistence type="inferred from homology"/>
<dbReference type="GO" id="GO:0032259">
    <property type="term" value="P:methylation"/>
    <property type="evidence" value="ECO:0007669"/>
    <property type="project" value="UniProtKB-KW"/>
</dbReference>
<dbReference type="GO" id="GO:0003677">
    <property type="term" value="F:DNA binding"/>
    <property type="evidence" value="ECO:0007669"/>
    <property type="project" value="TreeGrafter"/>
</dbReference>
<dbReference type="EMBL" id="QGTL01000001">
    <property type="protein sequence ID" value="PWV81442.1"/>
    <property type="molecule type" value="Genomic_DNA"/>
</dbReference>
<accession>A0A317P302</accession>
<dbReference type="Proteomes" id="UP000246410">
    <property type="component" value="Unassembled WGS sequence"/>
</dbReference>
<evidence type="ECO:0000256" key="6">
    <source>
        <dbReference type="PROSITE-ProRule" id="PRU01016"/>
    </source>
</evidence>
<evidence type="ECO:0000313" key="8">
    <source>
        <dbReference type="Proteomes" id="UP000246410"/>
    </source>
</evidence>
<dbReference type="GO" id="GO:0009307">
    <property type="term" value="P:DNA restriction-modification system"/>
    <property type="evidence" value="ECO:0007669"/>
    <property type="project" value="UniProtKB-KW"/>
</dbReference>
<protein>
    <recommendedName>
        <fullName evidence="1">DNA (cytosine-5-)-methyltransferase</fullName>
        <ecNumber evidence="1">2.1.1.37</ecNumber>
    </recommendedName>
</protein>
<keyword evidence="2 6" id="KW-0489">Methyltransferase</keyword>
<evidence type="ECO:0000256" key="4">
    <source>
        <dbReference type="ARBA" id="ARBA00022691"/>
    </source>
</evidence>
<keyword evidence="4 6" id="KW-0949">S-adenosyl-L-methionine</keyword>
<dbReference type="PANTHER" id="PTHR10629:SF52">
    <property type="entry name" value="DNA (CYTOSINE-5)-METHYLTRANSFERASE 1"/>
    <property type="match status" value="1"/>
</dbReference>
<dbReference type="SUPFAM" id="SSF53335">
    <property type="entry name" value="S-adenosyl-L-methionine-dependent methyltransferases"/>
    <property type="match status" value="1"/>
</dbReference>
<dbReference type="PANTHER" id="PTHR10629">
    <property type="entry name" value="CYTOSINE-SPECIFIC METHYLTRANSFERASE"/>
    <property type="match status" value="1"/>
</dbReference>
<dbReference type="Gene3D" id="3.40.50.150">
    <property type="entry name" value="Vaccinia Virus protein VP39"/>
    <property type="match status" value="1"/>
</dbReference>
<evidence type="ECO:0000256" key="1">
    <source>
        <dbReference type="ARBA" id="ARBA00011975"/>
    </source>
</evidence>
<evidence type="ECO:0000256" key="5">
    <source>
        <dbReference type="ARBA" id="ARBA00022747"/>
    </source>
</evidence>
<name>A0A317P302_9NOCA</name>
<dbReference type="EC" id="2.1.1.37" evidence="1"/>
<keyword evidence="5" id="KW-0680">Restriction system</keyword>
<reference evidence="7 8" key="1">
    <citation type="submission" date="2018-05" db="EMBL/GenBank/DDBJ databases">
        <title>Genomic Encyclopedia of Type Strains, Phase IV (KMG-IV): sequencing the most valuable type-strain genomes for metagenomic binning, comparative biology and taxonomic classification.</title>
        <authorList>
            <person name="Goeker M."/>
        </authorList>
    </citation>
    <scope>NUCLEOTIDE SEQUENCE [LARGE SCALE GENOMIC DNA]</scope>
    <source>
        <strain evidence="7 8">DSM 44717</strain>
    </source>
</reference>
<evidence type="ECO:0000313" key="7">
    <source>
        <dbReference type="EMBL" id="PWV81442.1"/>
    </source>
</evidence>
<dbReference type="InterPro" id="IPR001525">
    <property type="entry name" value="C5_MeTfrase"/>
</dbReference>
<comment type="caution">
    <text evidence="6">Lacks conserved residue(s) required for the propagation of feature annotation.</text>
</comment>
<dbReference type="GO" id="GO:0003886">
    <property type="term" value="F:DNA (cytosine-5-)-methyltransferase activity"/>
    <property type="evidence" value="ECO:0007669"/>
    <property type="project" value="UniProtKB-EC"/>
</dbReference>
<dbReference type="PROSITE" id="PS51679">
    <property type="entry name" value="SAM_MT_C5"/>
    <property type="match status" value="1"/>
</dbReference>
<gene>
    <name evidence="7" type="ORF">DFR69_101785</name>
</gene>
<dbReference type="Gene3D" id="3.90.120.10">
    <property type="entry name" value="DNA Methylase, subunit A, domain 2"/>
    <property type="match status" value="1"/>
</dbReference>
<dbReference type="AlphaFoldDB" id="A0A317P302"/>
<dbReference type="InterPro" id="IPR029063">
    <property type="entry name" value="SAM-dependent_MTases_sf"/>
</dbReference>
<dbReference type="PRINTS" id="PR00105">
    <property type="entry name" value="C5METTRFRASE"/>
</dbReference>
<dbReference type="Pfam" id="PF00145">
    <property type="entry name" value="DNA_methylase"/>
    <property type="match status" value="1"/>
</dbReference>
<dbReference type="GO" id="GO:0044027">
    <property type="term" value="P:negative regulation of gene expression via chromosomal CpG island methylation"/>
    <property type="evidence" value="ECO:0007669"/>
    <property type="project" value="TreeGrafter"/>
</dbReference>
<evidence type="ECO:0000256" key="2">
    <source>
        <dbReference type="ARBA" id="ARBA00022603"/>
    </source>
</evidence>
<comment type="caution">
    <text evidence="7">The sequence shown here is derived from an EMBL/GenBank/DDBJ whole genome shotgun (WGS) entry which is preliminary data.</text>
</comment>
<dbReference type="InterPro" id="IPR050390">
    <property type="entry name" value="C5-Methyltransferase"/>
</dbReference>
<comment type="similarity">
    <text evidence="6">Belongs to the class I-like SAM-binding methyltransferase superfamily. C5-methyltransferase family.</text>
</comment>
<keyword evidence="3 6" id="KW-0808">Transferase</keyword>
<evidence type="ECO:0000256" key="3">
    <source>
        <dbReference type="ARBA" id="ARBA00022679"/>
    </source>
</evidence>
<organism evidence="7 8">
    <name type="scientific">Nocardia neocaledoniensis</name>
    <dbReference type="NCBI Taxonomy" id="236511"/>
    <lineage>
        <taxon>Bacteria</taxon>
        <taxon>Bacillati</taxon>
        <taxon>Actinomycetota</taxon>
        <taxon>Actinomycetes</taxon>
        <taxon>Mycobacteriales</taxon>
        <taxon>Nocardiaceae</taxon>
        <taxon>Nocardia</taxon>
    </lineage>
</organism>